<dbReference type="SUPFAM" id="SSF57756">
    <property type="entry name" value="Retrovirus zinc finger-like domains"/>
    <property type="match status" value="1"/>
</dbReference>
<protein>
    <submittedName>
        <fullName evidence="6">Reverse transcriptase</fullName>
    </submittedName>
</protein>
<evidence type="ECO:0000313" key="5">
    <source>
        <dbReference type="EMBL" id="KAA0039231.1"/>
    </source>
</evidence>
<accession>A0A5D3BQN7</accession>
<dbReference type="InterPro" id="IPR036875">
    <property type="entry name" value="Znf_CCHC_sf"/>
</dbReference>
<keyword evidence="1" id="KW-0862">Zinc</keyword>
<gene>
    <name evidence="6" type="ORF">E5676_scaffold169G00200</name>
    <name evidence="5" type="ORF">E6C27_scaffold64G00200</name>
</gene>
<feature type="chain" id="PRO_5042722985" evidence="3">
    <location>
        <begin position="22"/>
        <end position="269"/>
    </location>
</feature>
<dbReference type="PROSITE" id="PS50158">
    <property type="entry name" value="ZF_CCHC"/>
    <property type="match status" value="1"/>
</dbReference>
<organism evidence="6 8">
    <name type="scientific">Cucumis melo var. makuwa</name>
    <name type="common">Oriental melon</name>
    <dbReference type="NCBI Taxonomy" id="1194695"/>
    <lineage>
        <taxon>Eukaryota</taxon>
        <taxon>Viridiplantae</taxon>
        <taxon>Streptophyta</taxon>
        <taxon>Embryophyta</taxon>
        <taxon>Tracheophyta</taxon>
        <taxon>Spermatophyta</taxon>
        <taxon>Magnoliopsida</taxon>
        <taxon>eudicotyledons</taxon>
        <taxon>Gunneridae</taxon>
        <taxon>Pentapetalae</taxon>
        <taxon>rosids</taxon>
        <taxon>fabids</taxon>
        <taxon>Cucurbitales</taxon>
        <taxon>Cucurbitaceae</taxon>
        <taxon>Benincaseae</taxon>
        <taxon>Cucumis</taxon>
    </lineage>
</organism>
<dbReference type="Proteomes" id="UP000321947">
    <property type="component" value="Unassembled WGS sequence"/>
</dbReference>
<feature type="signal peptide" evidence="3">
    <location>
        <begin position="1"/>
        <end position="21"/>
    </location>
</feature>
<dbReference type="Pfam" id="PF00098">
    <property type="entry name" value="zf-CCHC"/>
    <property type="match status" value="1"/>
</dbReference>
<dbReference type="EMBL" id="SSTD01016718">
    <property type="protein sequence ID" value="TYK00419.1"/>
    <property type="molecule type" value="Genomic_DNA"/>
</dbReference>
<proteinExistence type="predicted"/>
<feature type="domain" description="CCHC-type" evidence="4">
    <location>
        <begin position="231"/>
        <end position="247"/>
    </location>
</feature>
<feature type="compositionally biased region" description="Polar residues" evidence="2">
    <location>
        <begin position="186"/>
        <end position="200"/>
    </location>
</feature>
<name>A0A5D3BQN7_CUCMM</name>
<evidence type="ECO:0000313" key="8">
    <source>
        <dbReference type="Proteomes" id="UP000321947"/>
    </source>
</evidence>
<dbReference type="AlphaFoldDB" id="A0A5D3BQN7"/>
<evidence type="ECO:0000256" key="3">
    <source>
        <dbReference type="SAM" id="SignalP"/>
    </source>
</evidence>
<keyword evidence="1" id="KW-0479">Metal-binding</keyword>
<feature type="region of interest" description="Disordered" evidence="2">
    <location>
        <begin position="179"/>
        <end position="223"/>
    </location>
</feature>
<keyword evidence="1" id="KW-0863">Zinc-finger</keyword>
<dbReference type="GO" id="GO:0003964">
    <property type="term" value="F:RNA-directed DNA polymerase activity"/>
    <property type="evidence" value="ECO:0007669"/>
    <property type="project" value="UniProtKB-KW"/>
</dbReference>
<dbReference type="GO" id="GO:0003676">
    <property type="term" value="F:nucleic acid binding"/>
    <property type="evidence" value="ECO:0007669"/>
    <property type="project" value="InterPro"/>
</dbReference>
<evidence type="ECO:0000313" key="6">
    <source>
        <dbReference type="EMBL" id="TYK00419.1"/>
    </source>
</evidence>
<reference evidence="7 8" key="1">
    <citation type="submission" date="2019-08" db="EMBL/GenBank/DDBJ databases">
        <title>Draft genome sequences of two oriental melons (Cucumis melo L. var makuwa).</title>
        <authorList>
            <person name="Kwon S.-Y."/>
        </authorList>
    </citation>
    <scope>NUCLEOTIDE SEQUENCE [LARGE SCALE GENOMIC DNA]</scope>
    <source>
        <strain evidence="8">cv. Chang Bougi</strain>
        <strain evidence="7">cv. SW 3</strain>
        <tissue evidence="6">Leaf</tissue>
    </source>
</reference>
<evidence type="ECO:0000256" key="1">
    <source>
        <dbReference type="PROSITE-ProRule" id="PRU00047"/>
    </source>
</evidence>
<keyword evidence="6" id="KW-0808">Transferase</keyword>
<dbReference type="Proteomes" id="UP000321393">
    <property type="component" value="Unassembled WGS sequence"/>
</dbReference>
<dbReference type="InterPro" id="IPR001878">
    <property type="entry name" value="Znf_CCHC"/>
</dbReference>
<dbReference type="SMART" id="SM00343">
    <property type="entry name" value="ZnF_C2HC"/>
    <property type="match status" value="1"/>
</dbReference>
<feature type="compositionally biased region" description="Basic and acidic residues" evidence="2">
    <location>
        <begin position="202"/>
        <end position="220"/>
    </location>
</feature>
<dbReference type="GO" id="GO:0008270">
    <property type="term" value="F:zinc ion binding"/>
    <property type="evidence" value="ECO:0007669"/>
    <property type="project" value="UniProtKB-KW"/>
</dbReference>
<evidence type="ECO:0000259" key="4">
    <source>
        <dbReference type="PROSITE" id="PS50158"/>
    </source>
</evidence>
<keyword evidence="6" id="KW-0695">RNA-directed DNA polymerase</keyword>
<keyword evidence="3" id="KW-0732">Signal</keyword>
<keyword evidence="6" id="KW-0548">Nucleotidyltransferase</keyword>
<dbReference type="Gene3D" id="4.10.60.10">
    <property type="entry name" value="Zinc finger, CCHC-type"/>
    <property type="match status" value="1"/>
</dbReference>
<evidence type="ECO:0000256" key="2">
    <source>
        <dbReference type="SAM" id="MobiDB-lite"/>
    </source>
</evidence>
<sequence>MSLPLWLGCLIKMLNFLTTNAERRVKRWRGVLLGEPLKNFTFELECQKFLGRMTVRRANLGAAEQLAQNQEAEENPVLSPRTTSRRLLSVEAFAERIENTLQEVLQRLEALAPHQDVHQERVCDWGQCGMRGAGIRARKVADYIEEFHRLGAKTNLMENEQHLIARFVGGLRLDIKEKKNTRRGPWNTSSKSAATQSPVTRYNKDQEKDKINETNGKKQAENAYQRPNLSKCFHCGQTDHLSNACPKRKTVAILEEDEDYIEEQEEDFS</sequence>
<dbReference type="EMBL" id="SSTE01018412">
    <property type="protein sequence ID" value="KAA0039231.1"/>
    <property type="molecule type" value="Genomic_DNA"/>
</dbReference>
<comment type="caution">
    <text evidence="6">The sequence shown here is derived from an EMBL/GenBank/DDBJ whole genome shotgun (WGS) entry which is preliminary data.</text>
</comment>
<evidence type="ECO:0000313" key="7">
    <source>
        <dbReference type="Proteomes" id="UP000321393"/>
    </source>
</evidence>